<dbReference type="Proteomes" id="UP001595975">
    <property type="component" value="Unassembled WGS sequence"/>
</dbReference>
<keyword evidence="3" id="KW-1185">Reference proteome</keyword>
<gene>
    <name evidence="2" type="ORF">ACFP3U_34855</name>
</gene>
<reference evidence="3" key="1">
    <citation type="journal article" date="2019" name="Int. J. Syst. Evol. Microbiol.">
        <title>The Global Catalogue of Microorganisms (GCM) 10K type strain sequencing project: providing services to taxonomists for standard genome sequencing and annotation.</title>
        <authorList>
            <consortium name="The Broad Institute Genomics Platform"/>
            <consortium name="The Broad Institute Genome Sequencing Center for Infectious Disease"/>
            <person name="Wu L."/>
            <person name="Ma J."/>
        </authorList>
    </citation>
    <scope>NUCLEOTIDE SEQUENCE [LARGE SCALE GENOMIC DNA]</scope>
    <source>
        <strain evidence="3">CGMCC 4.1437</strain>
    </source>
</reference>
<organism evidence="2 3">
    <name type="scientific">Kitasatospora misakiensis</name>
    <dbReference type="NCBI Taxonomy" id="67330"/>
    <lineage>
        <taxon>Bacteria</taxon>
        <taxon>Bacillati</taxon>
        <taxon>Actinomycetota</taxon>
        <taxon>Actinomycetes</taxon>
        <taxon>Kitasatosporales</taxon>
        <taxon>Streptomycetaceae</taxon>
        <taxon>Kitasatospora</taxon>
    </lineage>
</organism>
<dbReference type="Gene3D" id="3.30.160.660">
    <property type="match status" value="1"/>
</dbReference>
<evidence type="ECO:0000259" key="1">
    <source>
        <dbReference type="PROSITE" id="PS51664"/>
    </source>
</evidence>
<dbReference type="NCBIfam" id="TIGR00702">
    <property type="entry name" value="YcaO-type kinase domain"/>
    <property type="match status" value="1"/>
</dbReference>
<sequence>MRKAFFDGTHRTRHPAATWARIRPLLATYGITRVADVTGLDDLGIPVTMAVRPLARTLSVAQGKGATLDAARVSGAMEAIEAWHGERTVPAPSVRAPAREMGLPYPVTALESHAGSLLTSRTVLDWITARSTIDDTPVPVPAACVRLGRQVHDQWRLHLPSASTNGLASGNTRAEAVVHGLCEVIERDTISDLTAPGRPWFPQLIDPATVEDPHCADLIARVRAARAWLELWHLPNRFGVPVMACYLWREDQPALLVSGSGAHLDPHVALSRAITEAAQSRLTQITGSREDIHPGAYRDTIHRGPASEPGPGADWATVARRYVAGFATDDGEAGHLAALVTHTTGVHPLVVDLTWGPHAREEFAVVKVLAPHLRYDARHTIPRPTSEVAA</sequence>
<feature type="domain" description="YcaO" evidence="1">
    <location>
        <begin position="63"/>
        <end position="390"/>
    </location>
</feature>
<name>A0ABW0XGA2_9ACTN</name>
<proteinExistence type="predicted"/>
<dbReference type="Pfam" id="PF02624">
    <property type="entry name" value="YcaO"/>
    <property type="match status" value="1"/>
</dbReference>
<protein>
    <submittedName>
        <fullName evidence="2">YcaO-like family protein</fullName>
    </submittedName>
</protein>
<dbReference type="EMBL" id="JBHSOF010000081">
    <property type="protein sequence ID" value="MFC5668134.1"/>
    <property type="molecule type" value="Genomic_DNA"/>
</dbReference>
<comment type="caution">
    <text evidence="2">The sequence shown here is derived from an EMBL/GenBank/DDBJ whole genome shotgun (WGS) entry which is preliminary data.</text>
</comment>
<evidence type="ECO:0000313" key="2">
    <source>
        <dbReference type="EMBL" id="MFC5668134.1"/>
    </source>
</evidence>
<dbReference type="PANTHER" id="PTHR37809">
    <property type="entry name" value="RIBOSOMAL PROTEIN S12 METHYLTHIOTRANSFERASE ACCESSORY FACTOR YCAO"/>
    <property type="match status" value="1"/>
</dbReference>
<evidence type="ECO:0000313" key="3">
    <source>
        <dbReference type="Proteomes" id="UP001595975"/>
    </source>
</evidence>
<dbReference type="PANTHER" id="PTHR37809:SF1">
    <property type="entry name" value="RIBOSOMAL PROTEIN S12 METHYLTHIOTRANSFERASE ACCESSORY FACTOR YCAO"/>
    <property type="match status" value="1"/>
</dbReference>
<accession>A0ABW0XGA2</accession>
<dbReference type="InterPro" id="IPR003776">
    <property type="entry name" value="YcaO-like_dom"/>
</dbReference>
<dbReference type="RefSeq" id="WP_380229782.1">
    <property type="nucleotide sequence ID" value="NZ_JBHSOF010000081.1"/>
</dbReference>
<dbReference type="PROSITE" id="PS51664">
    <property type="entry name" value="YCAO"/>
    <property type="match status" value="1"/>
</dbReference>